<keyword evidence="5 8" id="KW-0371">Homeobox</keyword>
<evidence type="ECO:0000313" key="14">
    <source>
        <dbReference type="Ensembl" id="ENSSRHP00000041369.1"/>
    </source>
</evidence>
<evidence type="ECO:0000256" key="8">
    <source>
        <dbReference type="PROSITE-ProRule" id="PRU00108"/>
    </source>
</evidence>
<dbReference type="PANTHER" id="PTHR14057">
    <property type="entry name" value="TRANSCRIPTION FACTOR ONECUT"/>
    <property type="match status" value="1"/>
</dbReference>
<feature type="domain" description="CUT" evidence="13">
    <location>
        <begin position="224"/>
        <end position="310"/>
    </location>
</feature>
<sequence length="404" mass="43993">MGQSLSPLGNGLGSIHNAQQTLHSYGAHSHDKMLSSNFDAHTAMLARGDQHLSRGLGGPAAGMMPHLNGMHGHPGHPQSHGPVLASNRDRPLSSSSSTGAQGSGSGQVMRNLYSPYHKDMSGMGQSLSPLGNGLGSIHNAQQTLHNYGAHSHDKMLSSNFDAHTAMLARSDQHLSRGLGGPAAGMMPHLNGMHGHPGHPQSHGPVLASNRDRPLSSSSSSGAPGSGSGQLEEINTREVAQRIMAELKRYSIPQAIFAQRVLCRSQGTLSDLLRNPKPWSKLKSGRETFRRMWKWLQEPEFQRMSALRLAACKRKEQDPSKDRSNTPKKSRLVFTDLQRRTLLAIFKENKRPSKEMQLTISQQLGLELNTVSNFFMNARRRSLDKWLDEGSPGNMSSTSSTCTKA</sequence>
<dbReference type="PROSITE" id="PS51042">
    <property type="entry name" value="CUT"/>
    <property type="match status" value="1"/>
</dbReference>
<feature type="region of interest" description="Disordered" evidence="11">
    <location>
        <begin position="51"/>
        <end position="111"/>
    </location>
</feature>
<evidence type="ECO:0000256" key="1">
    <source>
        <dbReference type="ARBA" id="ARBA00004123"/>
    </source>
</evidence>
<evidence type="ECO:0000256" key="7">
    <source>
        <dbReference type="ARBA" id="ARBA00023242"/>
    </source>
</evidence>
<feature type="region of interest" description="Disordered" evidence="11">
    <location>
        <begin position="191"/>
        <end position="233"/>
    </location>
</feature>
<evidence type="ECO:0000313" key="15">
    <source>
        <dbReference type="Proteomes" id="UP000472270"/>
    </source>
</evidence>
<dbReference type="AlphaFoldDB" id="A0A673IUN8"/>
<dbReference type="InterPro" id="IPR009057">
    <property type="entry name" value="Homeodomain-like_sf"/>
</dbReference>
<dbReference type="GO" id="GO:0000978">
    <property type="term" value="F:RNA polymerase II cis-regulatory region sequence-specific DNA binding"/>
    <property type="evidence" value="ECO:0007669"/>
    <property type="project" value="TreeGrafter"/>
</dbReference>
<feature type="compositionally biased region" description="Low complexity" evidence="11">
    <location>
        <begin position="69"/>
        <end position="82"/>
    </location>
</feature>
<feature type="compositionally biased region" description="Low complexity" evidence="11">
    <location>
        <begin position="191"/>
        <end position="204"/>
    </location>
</feature>
<dbReference type="Proteomes" id="UP000472270">
    <property type="component" value="Unassembled WGS sequence"/>
</dbReference>
<evidence type="ECO:0000256" key="9">
    <source>
        <dbReference type="RuleBase" id="RU000682"/>
    </source>
</evidence>
<dbReference type="SMART" id="SM01109">
    <property type="entry name" value="CUT"/>
    <property type="match status" value="1"/>
</dbReference>
<comment type="similarity">
    <text evidence="2 10">Belongs to the CUT homeobox family.</text>
</comment>
<dbReference type="InterPro" id="IPR003350">
    <property type="entry name" value="CUT_dom"/>
</dbReference>
<feature type="region of interest" description="Disordered" evidence="11">
    <location>
        <begin position="385"/>
        <end position="404"/>
    </location>
</feature>
<dbReference type="GO" id="GO:0005634">
    <property type="term" value="C:nucleus"/>
    <property type="evidence" value="ECO:0007669"/>
    <property type="project" value="UniProtKB-SubCell"/>
</dbReference>
<dbReference type="CDD" id="cd00086">
    <property type="entry name" value="homeodomain"/>
    <property type="match status" value="1"/>
</dbReference>
<dbReference type="PANTHER" id="PTHR14057:SF10">
    <property type="entry name" value="ONE CUT DOMAIN FAMILY MEMBER 2"/>
    <property type="match status" value="1"/>
</dbReference>
<feature type="compositionally biased region" description="Polar residues" evidence="11">
    <location>
        <begin position="392"/>
        <end position="404"/>
    </location>
</feature>
<evidence type="ECO:0000256" key="3">
    <source>
        <dbReference type="ARBA" id="ARBA00023015"/>
    </source>
</evidence>
<organism evidence="14 15">
    <name type="scientific">Sinocyclocheilus rhinocerous</name>
    <dbReference type="NCBI Taxonomy" id="307959"/>
    <lineage>
        <taxon>Eukaryota</taxon>
        <taxon>Metazoa</taxon>
        <taxon>Chordata</taxon>
        <taxon>Craniata</taxon>
        <taxon>Vertebrata</taxon>
        <taxon>Euteleostomi</taxon>
        <taxon>Actinopterygii</taxon>
        <taxon>Neopterygii</taxon>
        <taxon>Teleostei</taxon>
        <taxon>Ostariophysi</taxon>
        <taxon>Cypriniformes</taxon>
        <taxon>Cyprinidae</taxon>
        <taxon>Cyprininae</taxon>
        <taxon>Sinocyclocheilus</taxon>
    </lineage>
</organism>
<dbReference type="InterPro" id="IPR001356">
    <property type="entry name" value="HD"/>
</dbReference>
<dbReference type="Ensembl" id="ENSSRHT00000042547.1">
    <property type="protein sequence ID" value="ENSSRHP00000041369.1"/>
    <property type="gene ID" value="ENSSRHG00000020985.1"/>
</dbReference>
<keyword evidence="6 10" id="KW-0804">Transcription</keyword>
<evidence type="ECO:0000256" key="6">
    <source>
        <dbReference type="ARBA" id="ARBA00023163"/>
    </source>
</evidence>
<evidence type="ECO:0000256" key="2">
    <source>
        <dbReference type="ARBA" id="ARBA00008190"/>
    </source>
</evidence>
<proteinExistence type="inferred from homology"/>
<dbReference type="FunFam" id="1.10.10.60:FF:000054">
    <property type="entry name" value="One cut domain family member"/>
    <property type="match status" value="1"/>
</dbReference>
<evidence type="ECO:0000259" key="13">
    <source>
        <dbReference type="PROSITE" id="PS51042"/>
    </source>
</evidence>
<reference evidence="14" key="1">
    <citation type="submission" date="2025-08" db="UniProtKB">
        <authorList>
            <consortium name="Ensembl"/>
        </authorList>
    </citation>
    <scope>IDENTIFICATION</scope>
</reference>
<keyword evidence="4 8" id="KW-0238">DNA-binding</keyword>
<feature type="DNA-binding region" description="Homeobox" evidence="8">
    <location>
        <begin position="326"/>
        <end position="385"/>
    </location>
</feature>
<evidence type="ECO:0000256" key="5">
    <source>
        <dbReference type="ARBA" id="ARBA00023155"/>
    </source>
</evidence>
<keyword evidence="15" id="KW-1185">Reference proteome</keyword>
<evidence type="ECO:0000259" key="12">
    <source>
        <dbReference type="PROSITE" id="PS50071"/>
    </source>
</evidence>
<keyword evidence="3 10" id="KW-0805">Transcription regulation</keyword>
<dbReference type="SUPFAM" id="SSF46689">
    <property type="entry name" value="Homeodomain-like"/>
    <property type="match status" value="1"/>
</dbReference>
<dbReference type="PROSITE" id="PS50071">
    <property type="entry name" value="HOMEOBOX_2"/>
    <property type="match status" value="1"/>
</dbReference>
<dbReference type="Gene3D" id="1.10.260.40">
    <property type="entry name" value="lambda repressor-like DNA-binding domains"/>
    <property type="match status" value="1"/>
</dbReference>
<accession>A0A673IUN8</accession>
<dbReference type="InterPro" id="IPR051649">
    <property type="entry name" value="CUT_Homeobox"/>
</dbReference>
<name>A0A673IUN8_9TELE</name>
<evidence type="ECO:0000256" key="4">
    <source>
        <dbReference type="ARBA" id="ARBA00023125"/>
    </source>
</evidence>
<dbReference type="GO" id="GO:0000981">
    <property type="term" value="F:DNA-binding transcription factor activity, RNA polymerase II-specific"/>
    <property type="evidence" value="ECO:0007669"/>
    <property type="project" value="TreeGrafter"/>
</dbReference>
<protein>
    <recommendedName>
        <fullName evidence="10">One cut domain family member</fullName>
    </recommendedName>
</protein>
<evidence type="ECO:0000256" key="10">
    <source>
        <dbReference type="RuleBase" id="RU361129"/>
    </source>
</evidence>
<dbReference type="InterPro" id="IPR010982">
    <property type="entry name" value="Lambda_DNA-bd_dom_sf"/>
</dbReference>
<keyword evidence="7 8" id="KW-0539">Nucleus</keyword>
<dbReference type="Pfam" id="PF02376">
    <property type="entry name" value="CUT"/>
    <property type="match status" value="1"/>
</dbReference>
<dbReference type="Gene3D" id="1.10.10.60">
    <property type="entry name" value="Homeodomain-like"/>
    <property type="match status" value="1"/>
</dbReference>
<evidence type="ECO:0000256" key="11">
    <source>
        <dbReference type="SAM" id="MobiDB-lite"/>
    </source>
</evidence>
<reference evidence="14" key="2">
    <citation type="submission" date="2025-09" db="UniProtKB">
        <authorList>
            <consortium name="Ensembl"/>
        </authorList>
    </citation>
    <scope>IDENTIFICATION</scope>
</reference>
<dbReference type="SMART" id="SM00389">
    <property type="entry name" value="HOX"/>
    <property type="match status" value="1"/>
</dbReference>
<dbReference type="FunFam" id="1.10.260.40:FF:000005">
    <property type="entry name" value="One cut domain family member"/>
    <property type="match status" value="1"/>
</dbReference>
<comment type="subcellular location">
    <subcellularLocation>
        <location evidence="1 8 9">Nucleus</location>
    </subcellularLocation>
</comment>
<dbReference type="Pfam" id="PF00046">
    <property type="entry name" value="Homeodomain"/>
    <property type="match status" value="1"/>
</dbReference>
<dbReference type="SUPFAM" id="SSF47413">
    <property type="entry name" value="lambda repressor-like DNA-binding domains"/>
    <property type="match status" value="1"/>
</dbReference>
<feature type="domain" description="Homeobox" evidence="12">
    <location>
        <begin position="324"/>
        <end position="384"/>
    </location>
</feature>